<accession>F4WLJ8</accession>
<feature type="compositionally biased region" description="Basic and acidic residues" evidence="1">
    <location>
        <begin position="205"/>
        <end position="219"/>
    </location>
</feature>
<protein>
    <submittedName>
        <fullName evidence="2">Uncharacterized protein</fullName>
    </submittedName>
</protein>
<feature type="compositionally biased region" description="Basic residues" evidence="1">
    <location>
        <begin position="282"/>
        <end position="292"/>
    </location>
</feature>
<keyword evidence="3" id="KW-1185">Reference proteome</keyword>
<feature type="region of interest" description="Disordered" evidence="1">
    <location>
        <begin position="273"/>
        <end position="292"/>
    </location>
</feature>
<evidence type="ECO:0000313" key="3">
    <source>
        <dbReference type="Proteomes" id="UP000007755"/>
    </source>
</evidence>
<sequence length="292" mass="33560">MTRKDLSTSRLALRRQEDLSVTGYIPYVDLLLHLNFTHPTCVYNLSIWTSLFRKWSAIALFKRRRADHEGIRDEKNSSMADECGGPSTTSGCWHNSLALRIVRRGGRLRKALVATHNLRVERREAGRDRIIREGTIVGSCIQYSMHRRAVCVVAEKTTTPLVSFNSNRSRGTISSTVLNSYERRPWGSLRGPRHRKDTRPSFRGVHSETSRRSLAESKSNKWSPRNVVGYRDRLVPPDDRGRPQRRRGGGSCKDSSADRGRKWLEASRFTHEYRNSSTSTRHTMRRSLVRIV</sequence>
<name>F4WLJ8_ACREC</name>
<organism evidence="3">
    <name type="scientific">Acromyrmex echinatior</name>
    <name type="common">Panamanian leafcutter ant</name>
    <name type="synonym">Acromyrmex octospinosus echinatior</name>
    <dbReference type="NCBI Taxonomy" id="103372"/>
    <lineage>
        <taxon>Eukaryota</taxon>
        <taxon>Metazoa</taxon>
        <taxon>Ecdysozoa</taxon>
        <taxon>Arthropoda</taxon>
        <taxon>Hexapoda</taxon>
        <taxon>Insecta</taxon>
        <taxon>Pterygota</taxon>
        <taxon>Neoptera</taxon>
        <taxon>Endopterygota</taxon>
        <taxon>Hymenoptera</taxon>
        <taxon>Apocrita</taxon>
        <taxon>Aculeata</taxon>
        <taxon>Formicoidea</taxon>
        <taxon>Formicidae</taxon>
        <taxon>Myrmicinae</taxon>
        <taxon>Acromyrmex</taxon>
    </lineage>
</organism>
<dbReference type="EMBL" id="GL888208">
    <property type="protein sequence ID" value="EGI64934.1"/>
    <property type="molecule type" value="Genomic_DNA"/>
</dbReference>
<proteinExistence type="predicted"/>
<dbReference type="Proteomes" id="UP000007755">
    <property type="component" value="Unassembled WGS sequence"/>
</dbReference>
<feature type="region of interest" description="Disordered" evidence="1">
    <location>
        <begin position="184"/>
        <end position="259"/>
    </location>
</feature>
<feature type="compositionally biased region" description="Basic and acidic residues" evidence="1">
    <location>
        <begin position="230"/>
        <end position="242"/>
    </location>
</feature>
<dbReference type="InParanoid" id="F4WLJ8"/>
<evidence type="ECO:0000313" key="2">
    <source>
        <dbReference type="EMBL" id="EGI64934.1"/>
    </source>
</evidence>
<evidence type="ECO:0000256" key="1">
    <source>
        <dbReference type="SAM" id="MobiDB-lite"/>
    </source>
</evidence>
<gene>
    <name evidence="2" type="ORF">G5I_06625</name>
</gene>
<reference evidence="2" key="1">
    <citation type="submission" date="2011-02" db="EMBL/GenBank/DDBJ databases">
        <title>The genome of the leaf-cutting ant Acromyrmex echinatior suggests key adaptations to social evolution and fungus farming.</title>
        <authorList>
            <person name="Nygaard S."/>
            <person name="Zhang G."/>
        </authorList>
    </citation>
    <scope>NUCLEOTIDE SEQUENCE</scope>
</reference>
<dbReference type="AlphaFoldDB" id="F4WLJ8"/>